<proteinExistence type="predicted"/>
<keyword evidence="1 3" id="KW-0853">WD repeat</keyword>
<dbReference type="Pfam" id="PF00646">
    <property type="entry name" value="F-box"/>
    <property type="match status" value="1"/>
</dbReference>
<accession>A0A433QEG5</accession>
<dbReference type="Pfam" id="PF00400">
    <property type="entry name" value="WD40"/>
    <property type="match status" value="1"/>
</dbReference>
<dbReference type="InterPro" id="IPR019775">
    <property type="entry name" value="WD40_repeat_CS"/>
</dbReference>
<dbReference type="InterPro" id="IPR001680">
    <property type="entry name" value="WD40_rpt"/>
</dbReference>
<dbReference type="EMBL" id="RBNJ01007163">
    <property type="protein sequence ID" value="RUS28119.1"/>
    <property type="molecule type" value="Genomic_DNA"/>
</dbReference>
<dbReference type="InterPro" id="IPR015943">
    <property type="entry name" value="WD40/YVTN_repeat-like_dom_sf"/>
</dbReference>
<evidence type="ECO:0000259" key="4">
    <source>
        <dbReference type="PROSITE" id="PS50181"/>
    </source>
</evidence>
<name>A0A433QEG5_9FUNG</name>
<evidence type="ECO:0000256" key="1">
    <source>
        <dbReference type="ARBA" id="ARBA00022574"/>
    </source>
</evidence>
<dbReference type="SMART" id="SM00320">
    <property type="entry name" value="WD40"/>
    <property type="match status" value="1"/>
</dbReference>
<evidence type="ECO:0000313" key="6">
    <source>
        <dbReference type="Proteomes" id="UP000274822"/>
    </source>
</evidence>
<keyword evidence="6" id="KW-1185">Reference proteome</keyword>
<dbReference type="InterPro" id="IPR036047">
    <property type="entry name" value="F-box-like_dom_sf"/>
</dbReference>
<evidence type="ECO:0000256" key="3">
    <source>
        <dbReference type="PROSITE-ProRule" id="PRU00221"/>
    </source>
</evidence>
<keyword evidence="2" id="KW-0677">Repeat</keyword>
<dbReference type="PROSITE" id="PS50082">
    <property type="entry name" value="WD_REPEATS_2"/>
    <property type="match status" value="1"/>
</dbReference>
<reference evidence="5 6" key="1">
    <citation type="journal article" date="2018" name="New Phytol.">
        <title>Phylogenomics of Endogonaceae and evolution of mycorrhizas within Mucoromycota.</title>
        <authorList>
            <person name="Chang Y."/>
            <person name="Desiro A."/>
            <person name="Na H."/>
            <person name="Sandor L."/>
            <person name="Lipzen A."/>
            <person name="Clum A."/>
            <person name="Barry K."/>
            <person name="Grigoriev I.V."/>
            <person name="Martin F.M."/>
            <person name="Stajich J.E."/>
            <person name="Smith M.E."/>
            <person name="Bonito G."/>
            <person name="Spatafora J.W."/>
        </authorList>
    </citation>
    <scope>NUCLEOTIDE SEQUENCE [LARGE SCALE GENOMIC DNA]</scope>
    <source>
        <strain evidence="5 6">AD002</strain>
    </source>
</reference>
<dbReference type="CDD" id="cd09917">
    <property type="entry name" value="F-box_SF"/>
    <property type="match status" value="1"/>
</dbReference>
<feature type="repeat" description="WD" evidence="3">
    <location>
        <begin position="183"/>
        <end position="225"/>
    </location>
</feature>
<comment type="caution">
    <text evidence="5">The sequence shown here is derived from an EMBL/GenBank/DDBJ whole genome shotgun (WGS) entry which is preliminary data.</text>
</comment>
<sequence length="396" mass="44173">MTTLTNLYPELLDNIVFFLPPTDLIHLSYTSKHFHHFIHPVRIWSRAFQHLASCENVPPSLDLSTATRSDILHEVKRIICRERNWRRGLVTRVHDVPARMGVINQLTVDGSSLVSVGVASNYLQLWQLPELVLQQEFLAPIQYRLVAVAVSSENNVVVAGTQAGPVYVWPIGGEALNRNRRTLHGHTDRVGCLEFLRDGTGRIVTGSWDRRVIVWDVTAGAKLEEFDTGRQILGMHLHGSVLQTFHTDARVTRYSFPDLNILYSHRLPARGKSRARVGVGDAGLFFCASGNRRGVCYPLSGPSWEIDAPKQIGAASLDGLHRRVVVLTEMCKTVEEAARVWSFGMGKEGLVPLKATDEQVERVLRCNLWGDIIALAVVDGGIVVGTEYGRLVMLEF</sequence>
<dbReference type="Gene3D" id="2.130.10.10">
    <property type="entry name" value="YVTN repeat-like/Quinoprotein amine dehydrogenase"/>
    <property type="match status" value="1"/>
</dbReference>
<feature type="domain" description="F-box" evidence="4">
    <location>
        <begin position="1"/>
        <end position="47"/>
    </location>
</feature>
<dbReference type="InterPro" id="IPR036322">
    <property type="entry name" value="WD40_repeat_dom_sf"/>
</dbReference>
<evidence type="ECO:0000313" key="5">
    <source>
        <dbReference type="EMBL" id="RUS28119.1"/>
    </source>
</evidence>
<organism evidence="5 6">
    <name type="scientific">Jimgerdemannia flammicorona</name>
    <dbReference type="NCBI Taxonomy" id="994334"/>
    <lineage>
        <taxon>Eukaryota</taxon>
        <taxon>Fungi</taxon>
        <taxon>Fungi incertae sedis</taxon>
        <taxon>Mucoromycota</taxon>
        <taxon>Mucoromycotina</taxon>
        <taxon>Endogonomycetes</taxon>
        <taxon>Endogonales</taxon>
        <taxon>Endogonaceae</taxon>
        <taxon>Jimgerdemannia</taxon>
    </lineage>
</organism>
<dbReference type="PROSITE" id="PS00678">
    <property type="entry name" value="WD_REPEATS_1"/>
    <property type="match status" value="1"/>
</dbReference>
<dbReference type="Proteomes" id="UP000274822">
    <property type="component" value="Unassembled WGS sequence"/>
</dbReference>
<dbReference type="PROSITE" id="PS50181">
    <property type="entry name" value="FBOX"/>
    <property type="match status" value="1"/>
</dbReference>
<dbReference type="SUPFAM" id="SSF81383">
    <property type="entry name" value="F-box domain"/>
    <property type="match status" value="1"/>
</dbReference>
<dbReference type="Gene3D" id="1.20.1280.50">
    <property type="match status" value="1"/>
</dbReference>
<dbReference type="AlphaFoldDB" id="A0A433QEG5"/>
<gene>
    <name evidence="5" type="ORF">BC938DRAFT_482292</name>
</gene>
<dbReference type="PROSITE" id="PS50294">
    <property type="entry name" value="WD_REPEATS_REGION"/>
    <property type="match status" value="1"/>
</dbReference>
<dbReference type="SUPFAM" id="SSF50978">
    <property type="entry name" value="WD40 repeat-like"/>
    <property type="match status" value="1"/>
</dbReference>
<dbReference type="InterPro" id="IPR001810">
    <property type="entry name" value="F-box_dom"/>
</dbReference>
<protein>
    <submittedName>
        <fullName evidence="5">WD40-repeat-containing domain protein</fullName>
    </submittedName>
</protein>
<evidence type="ECO:0000256" key="2">
    <source>
        <dbReference type="ARBA" id="ARBA00022737"/>
    </source>
</evidence>